<keyword evidence="3" id="KW-1185">Reference proteome</keyword>
<dbReference type="OrthoDB" id="310895at2759"/>
<evidence type="ECO:0000259" key="1">
    <source>
        <dbReference type="Pfam" id="PF00171"/>
    </source>
</evidence>
<name>A0A3M7SNX9_BRAPC</name>
<dbReference type="Proteomes" id="UP000276133">
    <property type="component" value="Unassembled WGS sequence"/>
</dbReference>
<feature type="domain" description="Aldehyde dehydrogenase" evidence="1">
    <location>
        <begin position="49"/>
        <end position="150"/>
    </location>
</feature>
<dbReference type="PANTHER" id="PTHR11699">
    <property type="entry name" value="ALDEHYDE DEHYDROGENASE-RELATED"/>
    <property type="match status" value="1"/>
</dbReference>
<dbReference type="STRING" id="10195.A0A3M7SNX9"/>
<gene>
    <name evidence="2" type="ORF">BpHYR1_025178</name>
</gene>
<dbReference type="SUPFAM" id="SSF53720">
    <property type="entry name" value="ALDH-like"/>
    <property type="match status" value="1"/>
</dbReference>
<evidence type="ECO:0000313" key="3">
    <source>
        <dbReference type="Proteomes" id="UP000276133"/>
    </source>
</evidence>
<evidence type="ECO:0000313" key="2">
    <source>
        <dbReference type="EMBL" id="RNA37554.1"/>
    </source>
</evidence>
<proteinExistence type="predicted"/>
<dbReference type="AlphaFoldDB" id="A0A3M7SNX9"/>
<dbReference type="GO" id="GO:0016491">
    <property type="term" value="F:oxidoreductase activity"/>
    <property type="evidence" value="ECO:0007669"/>
    <property type="project" value="InterPro"/>
</dbReference>
<dbReference type="Gene3D" id="3.40.605.10">
    <property type="entry name" value="Aldehyde Dehydrogenase, Chain A, domain 1"/>
    <property type="match status" value="1"/>
</dbReference>
<dbReference type="Pfam" id="PF00171">
    <property type="entry name" value="Aldedh"/>
    <property type="match status" value="1"/>
</dbReference>
<protein>
    <submittedName>
        <fullName evidence="2">Aldehyde mitochondrial</fullName>
    </submittedName>
</protein>
<dbReference type="InterPro" id="IPR015590">
    <property type="entry name" value="Aldehyde_DH_dom"/>
</dbReference>
<dbReference type="InterPro" id="IPR016161">
    <property type="entry name" value="Ald_DH/histidinol_DH"/>
</dbReference>
<sequence length="151" mass="16514">MSFLKLRTRDLGKLIPLGRASLQRKLATSAKPNSNPDIHFTRLFINNEFVDAKSGKTFETLNPASGKPIARIAEADSTDVDLAVKAAKEAFKLGSPWRRSDGAYRGFLLNKLADLMERDAAHLAALESLDNGKPYHIALNVDVPGSIANLR</sequence>
<dbReference type="InterPro" id="IPR016162">
    <property type="entry name" value="Ald_DH_N"/>
</dbReference>
<accession>A0A3M7SNX9</accession>
<reference evidence="2 3" key="1">
    <citation type="journal article" date="2018" name="Sci. Rep.">
        <title>Genomic signatures of local adaptation to the degree of environmental predictability in rotifers.</title>
        <authorList>
            <person name="Franch-Gras L."/>
            <person name="Hahn C."/>
            <person name="Garcia-Roger E.M."/>
            <person name="Carmona M.J."/>
            <person name="Serra M."/>
            <person name="Gomez A."/>
        </authorList>
    </citation>
    <scope>NUCLEOTIDE SEQUENCE [LARGE SCALE GENOMIC DNA]</scope>
    <source>
        <strain evidence="2">HYR1</strain>
    </source>
</reference>
<organism evidence="2 3">
    <name type="scientific">Brachionus plicatilis</name>
    <name type="common">Marine rotifer</name>
    <name type="synonym">Brachionus muelleri</name>
    <dbReference type="NCBI Taxonomy" id="10195"/>
    <lineage>
        <taxon>Eukaryota</taxon>
        <taxon>Metazoa</taxon>
        <taxon>Spiralia</taxon>
        <taxon>Gnathifera</taxon>
        <taxon>Rotifera</taxon>
        <taxon>Eurotatoria</taxon>
        <taxon>Monogononta</taxon>
        <taxon>Pseudotrocha</taxon>
        <taxon>Ploima</taxon>
        <taxon>Brachionidae</taxon>
        <taxon>Brachionus</taxon>
    </lineage>
</organism>
<dbReference type="EMBL" id="REGN01001030">
    <property type="protein sequence ID" value="RNA37554.1"/>
    <property type="molecule type" value="Genomic_DNA"/>
</dbReference>
<comment type="caution">
    <text evidence="2">The sequence shown here is derived from an EMBL/GenBank/DDBJ whole genome shotgun (WGS) entry which is preliminary data.</text>
</comment>